<dbReference type="AlphaFoldDB" id="A0A1Y2D7D0"/>
<feature type="repeat" description="TPR" evidence="1">
    <location>
        <begin position="535"/>
        <end position="568"/>
    </location>
</feature>
<dbReference type="GO" id="GO:0000127">
    <property type="term" value="C:transcription factor TFIIIC complex"/>
    <property type="evidence" value="ECO:0007669"/>
    <property type="project" value="TreeGrafter"/>
</dbReference>
<keyword evidence="4" id="KW-1185">Reference proteome</keyword>
<dbReference type="STRING" id="106004.A0A1Y2D7D0"/>
<comment type="caution">
    <text evidence="3">The sequence shown here is derived from an EMBL/GenBank/DDBJ whole genome shotgun (WGS) entry which is preliminary data.</text>
</comment>
<dbReference type="InParanoid" id="A0A1Y2D7D0"/>
<dbReference type="PANTHER" id="PTHR23082">
    <property type="entry name" value="TRANSCRIPTION INITIATION FACTOR IIIC TFIIIC , POLYPEPTIDE 3-RELATED"/>
    <property type="match status" value="1"/>
</dbReference>
<proteinExistence type="predicted"/>
<feature type="compositionally biased region" description="Acidic residues" evidence="2">
    <location>
        <begin position="52"/>
        <end position="88"/>
    </location>
</feature>
<feature type="compositionally biased region" description="Polar residues" evidence="2">
    <location>
        <begin position="38"/>
        <end position="48"/>
    </location>
</feature>
<reference evidence="3 4" key="1">
    <citation type="submission" date="2016-07" db="EMBL/GenBank/DDBJ databases">
        <title>Pervasive Adenine N6-methylation of Active Genes in Fungi.</title>
        <authorList>
            <consortium name="DOE Joint Genome Institute"/>
            <person name="Mondo S.J."/>
            <person name="Dannebaum R.O."/>
            <person name="Kuo R.C."/>
            <person name="Labutti K."/>
            <person name="Haridas S."/>
            <person name="Kuo A."/>
            <person name="Salamov A."/>
            <person name="Ahrendt S.R."/>
            <person name="Lipzen A."/>
            <person name="Sullivan W."/>
            <person name="Andreopoulos W.B."/>
            <person name="Clum A."/>
            <person name="Lindquist E."/>
            <person name="Daum C."/>
            <person name="Ramamoorthy G.K."/>
            <person name="Gryganskyi A."/>
            <person name="Culley D."/>
            <person name="Magnuson J.K."/>
            <person name="James T.Y."/>
            <person name="O'Malley M.A."/>
            <person name="Stajich J.E."/>
            <person name="Spatafora J.W."/>
            <person name="Visel A."/>
            <person name="Grigoriev I.V."/>
        </authorList>
    </citation>
    <scope>NUCLEOTIDE SEQUENCE [LARGE SCALE GENOMIC DNA]</scope>
    <source>
        <strain evidence="3 4">62-1032</strain>
    </source>
</reference>
<feature type="compositionally biased region" description="Basic and acidic residues" evidence="2">
    <location>
        <begin position="614"/>
        <end position="625"/>
    </location>
</feature>
<dbReference type="Pfam" id="PF13181">
    <property type="entry name" value="TPR_8"/>
    <property type="match status" value="1"/>
</dbReference>
<feature type="compositionally biased region" description="Basic and acidic residues" evidence="2">
    <location>
        <begin position="113"/>
        <end position="123"/>
    </location>
</feature>
<organism evidence="3 4">
    <name type="scientific">Leucosporidium creatinivorum</name>
    <dbReference type="NCBI Taxonomy" id="106004"/>
    <lineage>
        <taxon>Eukaryota</taxon>
        <taxon>Fungi</taxon>
        <taxon>Dikarya</taxon>
        <taxon>Basidiomycota</taxon>
        <taxon>Pucciniomycotina</taxon>
        <taxon>Microbotryomycetes</taxon>
        <taxon>Leucosporidiales</taxon>
        <taxon>Leucosporidium</taxon>
    </lineage>
</organism>
<feature type="region of interest" description="Disordered" evidence="2">
    <location>
        <begin position="602"/>
        <end position="625"/>
    </location>
</feature>
<evidence type="ECO:0008006" key="5">
    <source>
        <dbReference type="Google" id="ProtNLM"/>
    </source>
</evidence>
<name>A0A1Y2D7D0_9BASI</name>
<dbReference type="GO" id="GO:0006383">
    <property type="term" value="P:transcription by RNA polymerase III"/>
    <property type="evidence" value="ECO:0007669"/>
    <property type="project" value="InterPro"/>
</dbReference>
<dbReference type="SMART" id="SM00028">
    <property type="entry name" value="TPR"/>
    <property type="match status" value="9"/>
</dbReference>
<dbReference type="InterPro" id="IPR011990">
    <property type="entry name" value="TPR-like_helical_dom_sf"/>
</dbReference>
<dbReference type="Gene3D" id="1.25.40.10">
    <property type="entry name" value="Tetratricopeptide repeat domain"/>
    <property type="match status" value="3"/>
</dbReference>
<dbReference type="InterPro" id="IPR039340">
    <property type="entry name" value="Tfc4/TFIIIC-102/Sfc4"/>
</dbReference>
<evidence type="ECO:0000256" key="1">
    <source>
        <dbReference type="PROSITE-ProRule" id="PRU00339"/>
    </source>
</evidence>
<dbReference type="PANTHER" id="PTHR23082:SF0">
    <property type="entry name" value="GENERAL TRANSCRIPTION FACTOR 3C POLYPEPTIDE 3"/>
    <property type="match status" value="1"/>
</dbReference>
<dbReference type="FunCoup" id="A0A1Y2D7D0">
    <property type="interactions" value="639"/>
</dbReference>
<feature type="compositionally biased region" description="Low complexity" evidence="2">
    <location>
        <begin position="14"/>
        <end position="25"/>
    </location>
</feature>
<dbReference type="PROSITE" id="PS50005">
    <property type="entry name" value="TPR"/>
    <property type="match status" value="1"/>
</dbReference>
<feature type="region of interest" description="Disordered" evidence="2">
    <location>
        <begin position="170"/>
        <end position="201"/>
    </location>
</feature>
<keyword evidence="1" id="KW-0802">TPR repeat</keyword>
<protein>
    <recommendedName>
        <fullName evidence="5">TPR-like protein</fullName>
    </recommendedName>
</protein>
<gene>
    <name evidence="3" type="ORF">BCR35DRAFT_284512</name>
</gene>
<sequence>MDLFPNDDFSSQPLASTSRSLLPSSSAASFDFALDPSLSQQVASSSRLGPSYDDDSDGGDESVEEDSDDDDDDEDSDSDDETDAEEEYRLEMTQGGGAKRKKGGPVAGLTEMLQDKGKGKETAQEGTFAGFDDGEELGRLIHAIRDSSDTNVGGRTLLDKEFDRTIEEEMEGLDDPLNNGMPKKNKRRAYGPRPEPEPSTEVKDLLGRANRHYALGEGDQAIELLTEVVRIEPSLRVPWYTLASIYEEKGDTEKAVGFKMIAAHLMPVKRAAVEWASLGAQSRDIGLLQQAIYCFTQAIKGDKDDVDSMWDRAVLLKMSGSIGLATTAFTALLNIHPHDPGVLRELVPLLTTSNLYGKASQLYLSAFDHYRSICPHITAHTLPLISSFGPQDLETIADILNHLGMHARSIEILKRGVRWLQGREQETGWEMLDDDREFDLVRKTRVGWEREARFLEEAGVNELDVRLRLRLGVARMAKGDAEEAQRHFAIVLQEDVAEFPELFGAIGDSYYNRKMYDDALDVFQIMAECDDTNGASVWAKIGLCHLETDDADAARECFEAVAEAEPDNLKNKMHLAKCYEALQEHNKALLLINEVIATRRKQDAGKRKTGPRPMTKEARAARTADRLAAEQQRHQEFSLALITLKRLEPSVNSGDIEARAEWLEVATYLVDAFRETKELFPADSNKKFTGVQLQRSWKRKGVQEGDLELQADEMANRLERRMNEESEPLIEVDSYRGIHFDDWLELIMKYSILLTKNDEIVAGQETLVHVTAASVFRQSPQRMLAIHLARASCYAYTKNYVGLVEVARWIQRQYQYQTDGLRLLYAFLPGGSAAVEAFNNGPLQKFTIRQLRTIDAIVRGAPVKLAVNGSIVLMDEKQGAGADKEEEGEEGATTTGGTGRLEDKFLPKKASPAYNLGYGQMLMVSRSYASAIIYLLRAYDLAPKQPMINLTLGVAYLLRAMSRQTDNRAHQIAQALAFFSQYKALKGSCQEVEYNFGRAFHHLGLQSYAVKHYEACLSLAAVERQTHALSRMAVDDDAGAANADDELDEPDDYARLAAYNLSNLYMLSGSADLARAVARKWLAI</sequence>
<dbReference type="OrthoDB" id="9991317at2759"/>
<evidence type="ECO:0000313" key="3">
    <source>
        <dbReference type="EMBL" id="ORY54996.1"/>
    </source>
</evidence>
<accession>A0A1Y2D7D0</accession>
<evidence type="ECO:0000313" key="4">
    <source>
        <dbReference type="Proteomes" id="UP000193467"/>
    </source>
</evidence>
<dbReference type="InterPro" id="IPR019734">
    <property type="entry name" value="TPR_rpt"/>
</dbReference>
<evidence type="ECO:0000256" key="2">
    <source>
        <dbReference type="SAM" id="MobiDB-lite"/>
    </source>
</evidence>
<dbReference type="SUPFAM" id="SSF48452">
    <property type="entry name" value="TPR-like"/>
    <property type="match status" value="2"/>
</dbReference>
<feature type="region of interest" description="Disordered" evidence="2">
    <location>
        <begin position="1"/>
        <end position="25"/>
    </location>
</feature>
<dbReference type="EMBL" id="MCGR01000093">
    <property type="protein sequence ID" value="ORY54996.1"/>
    <property type="molecule type" value="Genomic_DNA"/>
</dbReference>
<dbReference type="Pfam" id="PF13432">
    <property type="entry name" value="TPR_16"/>
    <property type="match status" value="1"/>
</dbReference>
<feature type="region of interest" description="Disordered" evidence="2">
    <location>
        <begin position="38"/>
        <end position="131"/>
    </location>
</feature>
<dbReference type="Proteomes" id="UP000193467">
    <property type="component" value="Unassembled WGS sequence"/>
</dbReference>
<feature type="region of interest" description="Disordered" evidence="2">
    <location>
        <begin position="878"/>
        <end position="901"/>
    </location>
</feature>